<gene>
    <name evidence="3" type="ORF">IPH26_11015</name>
</gene>
<evidence type="ECO:0000256" key="1">
    <source>
        <dbReference type="SAM" id="Phobius"/>
    </source>
</evidence>
<reference evidence="3" key="1">
    <citation type="submission" date="2020-10" db="EMBL/GenBank/DDBJ databases">
        <title>Connecting structure to function with the recovery of over 1000 high-quality activated sludge metagenome-assembled genomes encoding full-length rRNA genes using long-read sequencing.</title>
        <authorList>
            <person name="Singleton C.M."/>
            <person name="Petriglieri F."/>
            <person name="Kristensen J.M."/>
            <person name="Kirkegaard R.H."/>
            <person name="Michaelsen T.Y."/>
            <person name="Andersen M.H."/>
            <person name="Karst S.M."/>
            <person name="Dueholm M.S."/>
            <person name="Nielsen P.H."/>
            <person name="Albertsen M."/>
        </authorList>
    </citation>
    <scope>NUCLEOTIDE SEQUENCE</scope>
    <source>
        <strain evidence="3">Bjer_18-Q3-R1-45_BAT3C.347</strain>
    </source>
</reference>
<feature type="transmembrane region" description="Helical" evidence="1">
    <location>
        <begin position="140"/>
        <end position="159"/>
    </location>
</feature>
<feature type="transmembrane region" description="Helical" evidence="1">
    <location>
        <begin position="76"/>
        <end position="99"/>
    </location>
</feature>
<comment type="caution">
    <text evidence="3">The sequence shown here is derived from an EMBL/GenBank/DDBJ whole genome shotgun (WGS) entry which is preliminary data.</text>
</comment>
<dbReference type="Proteomes" id="UP000807785">
    <property type="component" value="Unassembled WGS sequence"/>
</dbReference>
<dbReference type="EMBL" id="JADJEV010000003">
    <property type="protein sequence ID" value="MBK6973442.1"/>
    <property type="molecule type" value="Genomic_DNA"/>
</dbReference>
<dbReference type="Pfam" id="PF09835">
    <property type="entry name" value="DUF2062"/>
    <property type="match status" value="1"/>
</dbReference>
<dbReference type="PANTHER" id="PTHR40547">
    <property type="entry name" value="SLL0298 PROTEIN"/>
    <property type="match status" value="1"/>
</dbReference>
<evidence type="ECO:0000313" key="3">
    <source>
        <dbReference type="EMBL" id="MBK6973442.1"/>
    </source>
</evidence>
<keyword evidence="1" id="KW-1133">Transmembrane helix</keyword>
<keyword evidence="1" id="KW-0812">Transmembrane</keyword>
<dbReference type="AlphaFoldDB" id="A0A9D7E985"/>
<evidence type="ECO:0000259" key="2">
    <source>
        <dbReference type="Pfam" id="PF09835"/>
    </source>
</evidence>
<name>A0A9D7E985_9PROT</name>
<dbReference type="PANTHER" id="PTHR40547:SF1">
    <property type="entry name" value="SLL0298 PROTEIN"/>
    <property type="match status" value="1"/>
</dbReference>
<feature type="transmembrane region" description="Helical" evidence="1">
    <location>
        <begin position="41"/>
        <end position="69"/>
    </location>
</feature>
<accession>A0A9D7E985</accession>
<evidence type="ECO:0000313" key="4">
    <source>
        <dbReference type="Proteomes" id="UP000807785"/>
    </source>
</evidence>
<keyword evidence="1" id="KW-0472">Membrane</keyword>
<dbReference type="InterPro" id="IPR018639">
    <property type="entry name" value="DUF2062"/>
</dbReference>
<organism evidence="3 4">
    <name type="scientific">Candidatus Methylophosphatis roskildensis</name>
    <dbReference type="NCBI Taxonomy" id="2899263"/>
    <lineage>
        <taxon>Bacteria</taxon>
        <taxon>Pseudomonadati</taxon>
        <taxon>Pseudomonadota</taxon>
        <taxon>Betaproteobacteria</taxon>
        <taxon>Nitrosomonadales</taxon>
        <taxon>Sterolibacteriaceae</taxon>
        <taxon>Candidatus Methylophosphatis</taxon>
    </lineage>
</organism>
<protein>
    <submittedName>
        <fullName evidence="3">DUF2062 domain-containing protein</fullName>
    </submittedName>
</protein>
<sequence>MRKHIRKHLPDPEKIRNNRWLAYFGDALTHPRLWHLNRHSAAGGVAVGLFCGLIPGPFQMLGAALACVVLRVNLPVALAATFFTNPLTIVPLYLVAFGLGEVALGGNGGEFVAPPDWGEQAFSAWIGQLIDWMSGLGKPLFVGLLLLALLLSITGYFAVRGAWRWYLVRAWQRRTTRR</sequence>
<feature type="domain" description="DUF2062" evidence="2">
    <location>
        <begin position="23"/>
        <end position="172"/>
    </location>
</feature>
<proteinExistence type="predicted"/>